<evidence type="ECO:0000256" key="1">
    <source>
        <dbReference type="SAM" id="Phobius"/>
    </source>
</evidence>
<name>A0A3S2VT08_9SPHN</name>
<gene>
    <name evidence="2" type="ORF">EOE18_09695</name>
</gene>
<feature type="transmembrane region" description="Helical" evidence="1">
    <location>
        <begin position="87"/>
        <end position="106"/>
    </location>
</feature>
<dbReference type="InterPro" id="IPR010699">
    <property type="entry name" value="DUF1275"/>
</dbReference>
<sequence>MHRLDRPRQILAVALSALAGFVDASGFVANGGYFVSFMSGNSTRLAVDLADMSNLALVPAGLILGFVGGVALGTLAAAWGGARRKQAVLALVTGLLLLSALARLLGLPWATQGALVVAMGALNTTFLRQGEVAVGLTYITGTLVRVGQALAAHLQGQRHAGALAATALWLGLVLGGVLGAVLAVKAPDIALWLAAGWAAAMGLLARRLTA</sequence>
<feature type="transmembrane region" description="Helical" evidence="1">
    <location>
        <begin position="159"/>
        <end position="183"/>
    </location>
</feature>
<dbReference type="OrthoDB" id="885342at2"/>
<proteinExistence type="predicted"/>
<keyword evidence="3" id="KW-1185">Reference proteome</keyword>
<evidence type="ECO:0000313" key="2">
    <source>
        <dbReference type="EMBL" id="RVU05002.1"/>
    </source>
</evidence>
<dbReference type="AlphaFoldDB" id="A0A3S2VT08"/>
<dbReference type="Proteomes" id="UP000282837">
    <property type="component" value="Unassembled WGS sequence"/>
</dbReference>
<keyword evidence="1" id="KW-0812">Transmembrane</keyword>
<dbReference type="PANTHER" id="PTHR37314:SF4">
    <property type="entry name" value="UPF0700 TRANSMEMBRANE PROTEIN YOAK"/>
    <property type="match status" value="1"/>
</dbReference>
<comment type="caution">
    <text evidence="2">The sequence shown here is derived from an EMBL/GenBank/DDBJ whole genome shotgun (WGS) entry which is preliminary data.</text>
</comment>
<evidence type="ECO:0000313" key="3">
    <source>
        <dbReference type="Proteomes" id="UP000282837"/>
    </source>
</evidence>
<keyword evidence="1" id="KW-0472">Membrane</keyword>
<feature type="transmembrane region" description="Helical" evidence="1">
    <location>
        <begin position="126"/>
        <end position="147"/>
    </location>
</feature>
<feature type="transmembrane region" description="Helical" evidence="1">
    <location>
        <begin position="55"/>
        <end position="80"/>
    </location>
</feature>
<dbReference type="Pfam" id="PF06912">
    <property type="entry name" value="DUF1275"/>
    <property type="match status" value="1"/>
</dbReference>
<dbReference type="EMBL" id="SACO01000006">
    <property type="protein sequence ID" value="RVU05002.1"/>
    <property type="molecule type" value="Genomic_DNA"/>
</dbReference>
<keyword evidence="1" id="KW-1133">Transmembrane helix</keyword>
<protein>
    <submittedName>
        <fullName evidence="2">DUF1275 domain-containing protein</fullName>
    </submittedName>
</protein>
<feature type="transmembrane region" description="Helical" evidence="1">
    <location>
        <begin position="189"/>
        <end position="205"/>
    </location>
</feature>
<dbReference type="PANTHER" id="PTHR37314">
    <property type="entry name" value="SLR0142 PROTEIN"/>
    <property type="match status" value="1"/>
</dbReference>
<organism evidence="2 3">
    <name type="scientific">Novosphingobium umbonatum</name>
    <dbReference type="NCBI Taxonomy" id="1908524"/>
    <lineage>
        <taxon>Bacteria</taxon>
        <taxon>Pseudomonadati</taxon>
        <taxon>Pseudomonadota</taxon>
        <taxon>Alphaproteobacteria</taxon>
        <taxon>Sphingomonadales</taxon>
        <taxon>Sphingomonadaceae</taxon>
        <taxon>Novosphingobium</taxon>
    </lineage>
</organism>
<reference evidence="2 3" key="1">
    <citation type="submission" date="2019-01" db="EMBL/GenBank/DDBJ databases">
        <authorList>
            <person name="Chen W.-M."/>
        </authorList>
    </citation>
    <scope>NUCLEOTIDE SEQUENCE [LARGE SCALE GENOMIC DNA]</scope>
    <source>
        <strain evidence="2 3">FSY-9</strain>
    </source>
</reference>
<dbReference type="RefSeq" id="WP_127708906.1">
    <property type="nucleotide sequence ID" value="NZ_SACO01000006.1"/>
</dbReference>
<accession>A0A3S2VT08</accession>